<feature type="compositionally biased region" description="Basic and acidic residues" evidence="1">
    <location>
        <begin position="661"/>
        <end position="670"/>
    </location>
</feature>
<feature type="compositionally biased region" description="Basic and acidic residues" evidence="1">
    <location>
        <begin position="695"/>
        <end position="718"/>
    </location>
</feature>
<dbReference type="PANTHER" id="PTHR28298">
    <property type="entry name" value="EISOSOME PROTEIN 1"/>
    <property type="match status" value="1"/>
</dbReference>
<feature type="compositionally biased region" description="Low complexity" evidence="1">
    <location>
        <begin position="1167"/>
        <end position="1178"/>
    </location>
</feature>
<reference evidence="3" key="1">
    <citation type="submission" date="2020-01" db="EMBL/GenBank/DDBJ databases">
        <authorList>
            <consortium name="DOE Joint Genome Institute"/>
            <person name="Haridas S."/>
            <person name="Albert R."/>
            <person name="Binder M."/>
            <person name="Bloem J."/>
            <person name="Labutti K."/>
            <person name="Salamov A."/>
            <person name="Andreopoulos B."/>
            <person name="Baker S.E."/>
            <person name="Barry K."/>
            <person name="Bills G."/>
            <person name="Bluhm B.H."/>
            <person name="Cannon C."/>
            <person name="Castanera R."/>
            <person name="Culley D.E."/>
            <person name="Daum C."/>
            <person name="Ezra D."/>
            <person name="Gonzalez J.B."/>
            <person name="Henrissat B."/>
            <person name="Kuo A."/>
            <person name="Liang C."/>
            <person name="Lipzen A."/>
            <person name="Lutzoni F."/>
            <person name="Magnuson J."/>
            <person name="Mondo S."/>
            <person name="Nolan M."/>
            <person name="Ohm R."/>
            <person name="Pangilinan J."/>
            <person name="Park H.-J."/>
            <person name="Ramirez L."/>
            <person name="Alfaro M."/>
            <person name="Sun H."/>
            <person name="Tritt A."/>
            <person name="Yoshinaga Y."/>
            <person name="Zwiers L.-H."/>
            <person name="Turgeon B.G."/>
            <person name="Goodwin S.B."/>
            <person name="Spatafora J.W."/>
            <person name="Crous P.W."/>
            <person name="Grigoriev I.V."/>
        </authorList>
    </citation>
    <scope>NUCLEOTIDE SEQUENCE</scope>
    <source>
        <strain evidence="3">CBS 342.82</strain>
    </source>
</reference>
<feature type="region of interest" description="Disordered" evidence="1">
    <location>
        <begin position="1114"/>
        <end position="1138"/>
    </location>
</feature>
<feature type="region of interest" description="Disordered" evidence="1">
    <location>
        <begin position="1047"/>
        <end position="1073"/>
    </location>
</feature>
<feature type="compositionally biased region" description="Low complexity" evidence="1">
    <location>
        <begin position="581"/>
        <end position="593"/>
    </location>
</feature>
<reference evidence="3" key="2">
    <citation type="submission" date="2020-04" db="EMBL/GenBank/DDBJ databases">
        <authorList>
            <consortium name="NCBI Genome Project"/>
        </authorList>
    </citation>
    <scope>NUCLEOTIDE SEQUENCE</scope>
    <source>
        <strain evidence="3">CBS 342.82</strain>
    </source>
</reference>
<evidence type="ECO:0000313" key="2">
    <source>
        <dbReference type="Proteomes" id="UP000504637"/>
    </source>
</evidence>
<protein>
    <recommendedName>
        <fullName evidence="4">Eisosome protein 1</fullName>
    </recommendedName>
</protein>
<dbReference type="InterPro" id="IPR024527">
    <property type="entry name" value="Eisosome1"/>
</dbReference>
<feature type="compositionally biased region" description="Basic and acidic residues" evidence="1">
    <location>
        <begin position="1439"/>
        <end position="1450"/>
    </location>
</feature>
<feature type="region of interest" description="Disordered" evidence="1">
    <location>
        <begin position="176"/>
        <end position="225"/>
    </location>
</feature>
<feature type="compositionally biased region" description="Basic and acidic residues" evidence="1">
    <location>
        <begin position="44"/>
        <end position="56"/>
    </location>
</feature>
<feature type="compositionally biased region" description="Acidic residues" evidence="1">
    <location>
        <begin position="1062"/>
        <end position="1073"/>
    </location>
</feature>
<feature type="compositionally biased region" description="Low complexity" evidence="1">
    <location>
        <begin position="198"/>
        <end position="213"/>
    </location>
</feature>
<sequence>MVGGHQHSGSTASDAPPCPDPSVHEKSHKISEAASAAALLATNPDHKHNSPLDADGKLSAASAATSLKYAKPQDLPSFPSLGGTTADSAGKAAMLAKDYKMKELWQPELSTAGSKAALLAHGKGSNLDFWQPTASAEGSSAATLAFRNQNSSPQAPQAGSSTPDYKSNALLAATASHNRNRQRAESTPAEPYPSYPDSHNSSANALSAATASHRTSTLKGASDGWDSDAMQAARVHNLHMDPSMFGEHPPVQPEVDEATHNAALHASAVTLAKQMYGLQNRAAQQAAENASQNQSTADANSVSPDIKQQALQYISLQDTAHRLAAERLAKVDKSLENDRYRQYYGYGNEDKSKRLSSRLSVRNALGRGRASSEGDHYDDSDDELQANKIRSQMSQLNSGINQIDAKKQQDDRAKLMAAAEKRVSAQMHALDERVFLQTGKVPPAMLEEWEEKSRKRAAEEREEKARHPGKTHIGGGKYMDQAEIEAIALARLKPTLDELNDTAEKRRARDEELRLEKERQDDARLAEKEKTRLQKEEFKRIQNEDKAVAKREKEEAKARKEEEKRLAKEEKRKSQYDAKDAAAAGAAGATLAEVADKVKDDDDVEDEVDETNKKRRSFLGGFSGFRSLRGREDKNKEKEEKHKSRSEAKEAAVAGATLSEVAEKVKHDQEEPTPTPAAVEAEEERKHHSLLAKLKGGDKEAKHAQDEEKPSKVDKKEAAAAVAAGAVLAEVADKVKHDQEEPVSPIETEEEQRERKSLLAKLKRNKDDKEAAKAEPVVVVPRTEEEEREHKSLLAKLKEKKEEHDAAKAEKAEIKQAEKAEKIDAKEAAVAVAAGATLGEVAEKVKHDQEESTTENEGVNKHRSALAALKEKLSKDKDAKDPEVESSAKEPKAESHAGAATAAGVVGGAATGAVLADVAHDSKALDAQQAEHANAATTENDASAPAAAQGMEFLPVVPVEQGPAPTAAATSEGVKDSNFLAVAPVDPTVPETHSESAAATSAPTIVEPETSKPVKDDELPVARSDAIPFEQQGALSRFSNDAVPTLATTRPDLERHISQIPENDDDEDDEDDDIIAAVAKSTQPQPETVEEPQTRAGKIGAAIAKGVAPMASSFGPTVPYHESATDEKDDETAAAQAKTVTDKVGSVFAGNTALASSFAPVAAVKPSQASATSAQESAPDPLEEQRFKPEQQQAGPTVVGSGGSIAKGESSRPGTSETVTPANTAEGEKKGLKGFFNKLKPKSGKENSEKLPEFKSVAQQDKEAATVAALARPSTEQKSSAPVAGPAPTVAAIEATSEAGIVPGTLTTWQKPTPLPVNPGTETEIPATTPSTATANPTTATLANTAPAAPATTAHDDDEDDDDENKPGRASRLAAALGLKPKKDQNKLHKRSLDEHPARGASVAGTETEDDEDNFYDADQGVTPVAQNPPASILSGTSTDRKETKFTENL</sequence>
<feature type="region of interest" description="Disordered" evidence="1">
    <location>
        <begin position="1"/>
        <end position="57"/>
    </location>
</feature>
<feature type="region of interest" description="Disordered" evidence="1">
    <location>
        <begin position="1159"/>
        <end position="1251"/>
    </location>
</feature>
<feature type="region of interest" description="Disordered" evidence="1">
    <location>
        <begin position="733"/>
        <end position="829"/>
    </location>
</feature>
<feature type="compositionally biased region" description="Basic and acidic residues" evidence="1">
    <location>
        <begin position="629"/>
        <end position="650"/>
    </location>
</feature>
<feature type="region of interest" description="Disordered" evidence="1">
    <location>
        <begin position="503"/>
        <end position="721"/>
    </location>
</feature>
<feature type="compositionally biased region" description="Low complexity" evidence="1">
    <location>
        <begin position="995"/>
        <end position="1004"/>
    </location>
</feature>
<reference evidence="3" key="3">
    <citation type="submission" date="2025-08" db="UniProtKB">
        <authorList>
            <consortium name="RefSeq"/>
        </authorList>
    </citation>
    <scope>IDENTIFICATION</scope>
    <source>
        <strain evidence="3">CBS 342.82</strain>
    </source>
</reference>
<feature type="compositionally biased region" description="Basic and acidic residues" evidence="1">
    <location>
        <begin position="869"/>
        <end position="895"/>
    </location>
</feature>
<dbReference type="OrthoDB" id="4070583at2759"/>
<keyword evidence="2" id="KW-1185">Reference proteome</keyword>
<feature type="compositionally biased region" description="Low complexity" evidence="1">
    <location>
        <begin position="1368"/>
        <end position="1379"/>
    </location>
</feature>
<dbReference type="Proteomes" id="UP000504637">
    <property type="component" value="Unplaced"/>
</dbReference>
<accession>A0A6J3M817</accession>
<evidence type="ECO:0000313" key="3">
    <source>
        <dbReference type="RefSeq" id="XP_033461049.1"/>
    </source>
</evidence>
<evidence type="ECO:0000256" key="1">
    <source>
        <dbReference type="SAM" id="MobiDB-lite"/>
    </source>
</evidence>
<feature type="compositionally biased region" description="Basic and acidic residues" evidence="1">
    <location>
        <begin position="1009"/>
        <end position="1019"/>
    </location>
</feature>
<proteinExistence type="predicted"/>
<dbReference type="GeneID" id="54362198"/>
<gene>
    <name evidence="3" type="ORF">K489DRAFT_378388</name>
</gene>
<feature type="region of interest" description="Disordered" evidence="1">
    <location>
        <begin position="842"/>
        <end position="900"/>
    </location>
</feature>
<feature type="compositionally biased region" description="Low complexity" evidence="1">
    <location>
        <begin position="618"/>
        <end position="627"/>
    </location>
</feature>
<feature type="compositionally biased region" description="Basic and acidic residues" evidence="1">
    <location>
        <begin position="451"/>
        <end position="466"/>
    </location>
</feature>
<feature type="compositionally biased region" description="Low complexity" evidence="1">
    <location>
        <begin position="1326"/>
        <end position="1353"/>
    </location>
</feature>
<feature type="compositionally biased region" description="Basic and acidic residues" evidence="1">
    <location>
        <begin position="22"/>
        <end position="31"/>
    </location>
</feature>
<feature type="region of interest" description="Disordered" evidence="1">
    <location>
        <begin position="451"/>
        <end position="476"/>
    </location>
</feature>
<dbReference type="RefSeq" id="XP_033461049.1">
    <property type="nucleotide sequence ID" value="XM_033604398.1"/>
</dbReference>
<feature type="compositionally biased region" description="Basic and acidic residues" evidence="1">
    <location>
        <begin position="1381"/>
        <end position="1398"/>
    </location>
</feature>
<dbReference type="GO" id="GO:0070941">
    <property type="term" value="P:eisosome assembly"/>
    <property type="evidence" value="ECO:0007669"/>
    <property type="project" value="TreeGrafter"/>
</dbReference>
<dbReference type="PANTHER" id="PTHR28298:SF1">
    <property type="entry name" value="EISOSOME PROTEIN 1"/>
    <property type="match status" value="1"/>
</dbReference>
<feature type="compositionally biased region" description="Basic and acidic residues" evidence="1">
    <location>
        <begin position="503"/>
        <end position="580"/>
    </location>
</feature>
<feature type="compositionally biased region" description="Basic and acidic residues" evidence="1">
    <location>
        <begin position="782"/>
        <end position="827"/>
    </location>
</feature>
<feature type="region of interest" description="Disordered" evidence="1">
    <location>
        <begin position="1303"/>
        <end position="1450"/>
    </location>
</feature>
<feature type="compositionally biased region" description="Acidic residues" evidence="1">
    <location>
        <begin position="1407"/>
        <end position="1416"/>
    </location>
</feature>
<feature type="compositionally biased region" description="Polar residues" evidence="1">
    <location>
        <begin position="1212"/>
        <end position="1223"/>
    </location>
</feature>
<feature type="region of interest" description="Disordered" evidence="1">
    <location>
        <begin position="987"/>
        <end position="1019"/>
    </location>
</feature>
<evidence type="ECO:0008006" key="4">
    <source>
        <dbReference type="Google" id="ProtNLM"/>
    </source>
</evidence>
<feature type="compositionally biased region" description="Polar residues" evidence="1">
    <location>
        <begin position="1425"/>
        <end position="1438"/>
    </location>
</feature>
<feature type="region of interest" description="Disordered" evidence="1">
    <location>
        <begin position="925"/>
        <end position="949"/>
    </location>
</feature>
<organism evidence="3">
    <name type="scientific">Dissoconium aciculare CBS 342.82</name>
    <dbReference type="NCBI Taxonomy" id="1314786"/>
    <lineage>
        <taxon>Eukaryota</taxon>
        <taxon>Fungi</taxon>
        <taxon>Dikarya</taxon>
        <taxon>Ascomycota</taxon>
        <taxon>Pezizomycotina</taxon>
        <taxon>Dothideomycetes</taxon>
        <taxon>Dothideomycetidae</taxon>
        <taxon>Mycosphaerellales</taxon>
        <taxon>Dissoconiaceae</taxon>
        <taxon>Dissoconium</taxon>
    </lineage>
</organism>
<name>A0A6J3M817_9PEZI</name>
<dbReference type="Pfam" id="PF12757">
    <property type="entry name" value="Eisosome1"/>
    <property type="match status" value="1"/>
</dbReference>